<proteinExistence type="predicted"/>
<keyword evidence="3" id="KW-1185">Reference proteome</keyword>
<comment type="caution">
    <text evidence="2">The sequence shown here is derived from an EMBL/GenBank/DDBJ whole genome shotgun (WGS) entry which is preliminary data.</text>
</comment>
<name>A0A7Y6TVT5_9BURK</name>
<evidence type="ECO:0000259" key="1">
    <source>
        <dbReference type="Pfam" id="PF04773"/>
    </source>
</evidence>
<evidence type="ECO:0000313" key="3">
    <source>
        <dbReference type="Proteomes" id="UP000529637"/>
    </source>
</evidence>
<evidence type="ECO:0000313" key="2">
    <source>
        <dbReference type="EMBL" id="NUZ05282.1"/>
    </source>
</evidence>
<feature type="domain" description="FecR protein" evidence="1">
    <location>
        <begin position="88"/>
        <end position="176"/>
    </location>
</feature>
<sequence length="177" mass="18023">MAAPICGAKLSEGFAASASAGPARLRHRNHPLRNLALAAAASLALLATSARADDPHVALLKNVTGTIAVHRGGASVPAVSGMTLFVADRLVSSPGASAGIVFKDGTLLTLGPATEVQVRDYVFKPKEATYAFDVFLARGSAVYSSGKIGKVAPEAVKVGTPTATVGVRGTRFIVEAE</sequence>
<gene>
    <name evidence="2" type="ORF">HQN59_05850</name>
</gene>
<dbReference type="EMBL" id="JABWMJ010000002">
    <property type="protein sequence ID" value="NUZ05282.1"/>
    <property type="molecule type" value="Genomic_DNA"/>
</dbReference>
<accession>A0A7Y6TVT5</accession>
<dbReference type="Proteomes" id="UP000529637">
    <property type="component" value="Unassembled WGS sequence"/>
</dbReference>
<dbReference type="PANTHER" id="PTHR38731">
    <property type="entry name" value="LIPL45-RELATED LIPOPROTEIN-RELATED"/>
    <property type="match status" value="1"/>
</dbReference>
<organism evidence="2 3">
    <name type="scientific">Piscinibacter koreensis</name>
    <dbReference type="NCBI Taxonomy" id="2742824"/>
    <lineage>
        <taxon>Bacteria</taxon>
        <taxon>Pseudomonadati</taxon>
        <taxon>Pseudomonadota</taxon>
        <taxon>Betaproteobacteria</taxon>
        <taxon>Burkholderiales</taxon>
        <taxon>Sphaerotilaceae</taxon>
        <taxon>Piscinibacter</taxon>
    </lineage>
</organism>
<reference evidence="2 3" key="1">
    <citation type="submission" date="2020-06" db="EMBL/GenBank/DDBJ databases">
        <title>Schlegella sp. ID0723 isolated from air conditioner.</title>
        <authorList>
            <person name="Kim D.Y."/>
            <person name="Kim D.-U."/>
        </authorList>
    </citation>
    <scope>NUCLEOTIDE SEQUENCE [LARGE SCALE GENOMIC DNA]</scope>
    <source>
        <strain evidence="2 3">ID0723</strain>
    </source>
</reference>
<dbReference type="Gene3D" id="2.60.120.1440">
    <property type="match status" value="1"/>
</dbReference>
<dbReference type="InterPro" id="IPR006860">
    <property type="entry name" value="FecR"/>
</dbReference>
<protein>
    <submittedName>
        <fullName evidence="2">FecR domain-containing protein</fullName>
    </submittedName>
</protein>
<dbReference type="Pfam" id="PF04773">
    <property type="entry name" value="FecR"/>
    <property type="match status" value="1"/>
</dbReference>
<dbReference type="AlphaFoldDB" id="A0A7Y6TVT5"/>